<dbReference type="RefSeq" id="WP_024523937.1">
    <property type="nucleotide sequence ID" value="NZ_CP016043.1"/>
</dbReference>
<dbReference type="InterPro" id="IPR020542">
    <property type="entry name" value="Asp_carbamoyltrfase_reg_C"/>
</dbReference>
<proteinExistence type="inferred from homology"/>
<dbReference type="STRING" id="93378.A9798_01835"/>
<gene>
    <name evidence="8 12" type="primary">pyrI</name>
    <name evidence="11" type="ORF">A9798_01835</name>
    <name evidence="12" type="ORF">NCTC12121_00382</name>
</gene>
<reference evidence="11 13" key="1">
    <citation type="submission" date="2016-06" db="EMBL/GenBank/DDBJ databases">
        <title>Complete genome sequence of Edwardsiella hoshinae ATCC 35051.</title>
        <authorList>
            <person name="Reichley S.R."/>
            <person name="Waldbieser G.C."/>
            <person name="Lawrence M.L."/>
            <person name="Griffin M.J."/>
        </authorList>
    </citation>
    <scope>NUCLEOTIDE SEQUENCE [LARGE SCALE GENOMIC DNA]</scope>
    <source>
        <strain evidence="11 13">ATCC 35051</strain>
    </source>
</reference>
<dbReference type="GO" id="GO:0016740">
    <property type="term" value="F:transferase activity"/>
    <property type="evidence" value="ECO:0007669"/>
    <property type="project" value="UniProtKB-KW"/>
</dbReference>
<evidence type="ECO:0000256" key="2">
    <source>
        <dbReference type="ARBA" id="ARBA00010498"/>
    </source>
</evidence>
<dbReference type="OrthoDB" id="5599321at2"/>
<reference evidence="12 14" key="2">
    <citation type="submission" date="2018-06" db="EMBL/GenBank/DDBJ databases">
        <authorList>
            <consortium name="Pathogen Informatics"/>
            <person name="Doyle S."/>
        </authorList>
    </citation>
    <scope>NUCLEOTIDE SEQUENCE [LARGE SCALE GENOMIC DNA]</scope>
    <source>
        <strain evidence="12 14">NCTC12121</strain>
    </source>
</reference>
<dbReference type="PANTHER" id="PTHR35805:SF1">
    <property type="entry name" value="ASPARTATE CARBAMOYLTRANSFERASE REGULATORY CHAIN"/>
    <property type="match status" value="1"/>
</dbReference>
<keyword evidence="6 8" id="KW-0862">Zinc</keyword>
<feature type="domain" description="Aspartate carbamoyltransferase regulatory subunit C-terminal" evidence="10">
    <location>
        <begin position="102"/>
        <end position="149"/>
    </location>
</feature>
<dbReference type="GO" id="GO:0006207">
    <property type="term" value="P:'de novo' pyrimidine nucleobase biosynthetic process"/>
    <property type="evidence" value="ECO:0007669"/>
    <property type="project" value="InterPro"/>
</dbReference>
<dbReference type="Proteomes" id="UP000175893">
    <property type="component" value="Chromosome"/>
</dbReference>
<dbReference type="GO" id="GO:0006221">
    <property type="term" value="P:pyrimidine nucleotide biosynthetic process"/>
    <property type="evidence" value="ECO:0007669"/>
    <property type="project" value="UniProtKB-UniRule"/>
</dbReference>
<keyword evidence="12" id="KW-0808">Transferase</keyword>
<evidence type="ECO:0000313" key="13">
    <source>
        <dbReference type="Proteomes" id="UP000175893"/>
    </source>
</evidence>
<dbReference type="NCBIfam" id="TIGR00240">
    <property type="entry name" value="ATCase_reg"/>
    <property type="match status" value="1"/>
</dbReference>
<evidence type="ECO:0000256" key="6">
    <source>
        <dbReference type="ARBA" id="ARBA00022833"/>
    </source>
</evidence>
<comment type="similarity">
    <text evidence="2 8">Belongs to the PyrI family.</text>
</comment>
<dbReference type="InterPro" id="IPR036793">
    <property type="entry name" value="Asp_carbatrfase_reg_N_sf"/>
</dbReference>
<organism evidence="12 14">
    <name type="scientific">Edwardsiella hoshinae</name>
    <dbReference type="NCBI Taxonomy" id="93378"/>
    <lineage>
        <taxon>Bacteria</taxon>
        <taxon>Pseudomonadati</taxon>
        <taxon>Pseudomonadota</taxon>
        <taxon>Gammaproteobacteria</taxon>
        <taxon>Enterobacterales</taxon>
        <taxon>Hafniaceae</taxon>
        <taxon>Edwardsiella</taxon>
    </lineage>
</organism>
<evidence type="ECO:0000313" key="12">
    <source>
        <dbReference type="EMBL" id="STC83745.1"/>
    </source>
</evidence>
<dbReference type="GO" id="GO:0009347">
    <property type="term" value="C:aspartate carbamoyltransferase complex"/>
    <property type="evidence" value="ECO:0007669"/>
    <property type="project" value="InterPro"/>
</dbReference>
<dbReference type="AlphaFoldDB" id="A0A376D782"/>
<evidence type="ECO:0000259" key="9">
    <source>
        <dbReference type="Pfam" id="PF01948"/>
    </source>
</evidence>
<name>A0A376D782_9GAMM</name>
<dbReference type="InterPro" id="IPR002801">
    <property type="entry name" value="Asp_carbamoylTrfase_reg"/>
</dbReference>
<dbReference type="HAMAP" id="MF_00002">
    <property type="entry name" value="Asp_carb_tr_reg"/>
    <property type="match status" value="1"/>
</dbReference>
<evidence type="ECO:0000256" key="7">
    <source>
        <dbReference type="ARBA" id="ARBA00022975"/>
    </source>
</evidence>
<keyword evidence="7 8" id="KW-0665">Pyrimidine biosynthesis</keyword>
<dbReference type="SUPFAM" id="SSF57825">
    <property type="entry name" value="Aspartate carbamoyltransferase, Regulatory-chain, C-terminal domain"/>
    <property type="match status" value="1"/>
</dbReference>
<dbReference type="EMBL" id="CP016043">
    <property type="protein sequence ID" value="AOV95811.1"/>
    <property type="molecule type" value="Genomic_DNA"/>
</dbReference>
<comment type="subunit">
    <text evidence="3">Heterododecamer (2C3:3R2) of six catalytic PyrB chains organized as two trimers (C3), and six regulatory PyrI chains organized as three dimers (R2).</text>
</comment>
<protein>
    <recommendedName>
        <fullName evidence="4 8">Aspartate carbamoyltransferase regulatory chain</fullName>
    </recommendedName>
</protein>
<dbReference type="GO" id="GO:0046872">
    <property type="term" value="F:metal ion binding"/>
    <property type="evidence" value="ECO:0007669"/>
    <property type="project" value="UniProtKB-KW"/>
</dbReference>
<dbReference type="PANTHER" id="PTHR35805">
    <property type="entry name" value="ASPARTATE CARBAMOYLTRANSFERASE REGULATORY CHAIN"/>
    <property type="match status" value="1"/>
</dbReference>
<dbReference type="Pfam" id="PF01948">
    <property type="entry name" value="PyrI"/>
    <property type="match status" value="1"/>
</dbReference>
<evidence type="ECO:0000256" key="4">
    <source>
        <dbReference type="ARBA" id="ARBA00021764"/>
    </source>
</evidence>
<dbReference type="Proteomes" id="UP000255248">
    <property type="component" value="Unassembled WGS sequence"/>
</dbReference>
<dbReference type="FunFam" id="3.30.70.140:FF:000001">
    <property type="entry name" value="Aspartate carbamoyltransferase regulatory chain"/>
    <property type="match status" value="1"/>
</dbReference>
<evidence type="ECO:0000256" key="8">
    <source>
        <dbReference type="HAMAP-Rule" id="MF_00002"/>
    </source>
</evidence>
<dbReference type="InterPro" id="IPR036792">
    <property type="entry name" value="Asp_carbatrfase_reg_C_sf"/>
</dbReference>
<comment type="cofactor">
    <cofactor evidence="8">
        <name>Zn(2+)</name>
        <dbReference type="ChEBI" id="CHEBI:29105"/>
    </cofactor>
    <text evidence="8">Binds 1 zinc ion per subunit.</text>
</comment>
<dbReference type="KEGG" id="eho:A9798_01835"/>
<dbReference type="EMBL" id="UFXZ01000001">
    <property type="protein sequence ID" value="STC83745.1"/>
    <property type="molecule type" value="Genomic_DNA"/>
</dbReference>
<evidence type="ECO:0000313" key="14">
    <source>
        <dbReference type="Proteomes" id="UP000255248"/>
    </source>
</evidence>
<evidence type="ECO:0000259" key="10">
    <source>
        <dbReference type="Pfam" id="PF02748"/>
    </source>
</evidence>
<evidence type="ECO:0000313" key="11">
    <source>
        <dbReference type="EMBL" id="AOV95811.1"/>
    </source>
</evidence>
<comment type="subunit">
    <text evidence="8">Contains catalytic and regulatory chains.</text>
</comment>
<comment type="function">
    <text evidence="1 8">Involved in allosteric regulation of aspartate carbamoyltransferase.</text>
</comment>
<dbReference type="InterPro" id="IPR020545">
    <property type="entry name" value="Asp_carbamoyltransf_reg_N"/>
</dbReference>
<feature type="binding site" evidence="8">
    <location>
        <position position="141"/>
    </location>
    <ligand>
        <name>Zn(2+)</name>
        <dbReference type="ChEBI" id="CHEBI:29105"/>
    </ligand>
</feature>
<dbReference type="Gene3D" id="2.30.30.20">
    <property type="entry name" value="Aspartate carbamoyltransferase regulatory subunit, C-terminal domain"/>
    <property type="match status" value="1"/>
</dbReference>
<dbReference type="SUPFAM" id="SSF54893">
    <property type="entry name" value="Aspartate carbamoyltransferase, Regulatory-chain, N-terminal domain"/>
    <property type="match status" value="1"/>
</dbReference>
<accession>A0A376D782</accession>
<evidence type="ECO:0000256" key="1">
    <source>
        <dbReference type="ARBA" id="ARBA00002565"/>
    </source>
</evidence>
<keyword evidence="5 8" id="KW-0479">Metal-binding</keyword>
<feature type="binding site" evidence="8">
    <location>
        <position position="109"/>
    </location>
    <ligand>
        <name>Zn(2+)</name>
        <dbReference type="ChEBI" id="CHEBI:29105"/>
    </ligand>
</feature>
<dbReference type="Gene3D" id="3.30.70.140">
    <property type="entry name" value="Aspartate carbamoyltransferase regulatory subunit, N-terminal domain"/>
    <property type="match status" value="1"/>
</dbReference>
<keyword evidence="13" id="KW-1185">Reference proteome</keyword>
<evidence type="ECO:0000256" key="3">
    <source>
        <dbReference type="ARBA" id="ARBA00011502"/>
    </source>
</evidence>
<evidence type="ECO:0000256" key="5">
    <source>
        <dbReference type="ARBA" id="ARBA00022723"/>
    </source>
</evidence>
<feature type="binding site" evidence="8">
    <location>
        <position position="114"/>
    </location>
    <ligand>
        <name>Zn(2+)</name>
        <dbReference type="ChEBI" id="CHEBI:29105"/>
    </ligand>
</feature>
<feature type="binding site" evidence="8">
    <location>
        <position position="138"/>
    </location>
    <ligand>
        <name>Zn(2+)</name>
        <dbReference type="ChEBI" id="CHEBI:29105"/>
    </ligand>
</feature>
<feature type="domain" description="Aspartate carbamoyltransferase regulatory subunit N-terminal" evidence="9">
    <location>
        <begin position="7"/>
        <end position="95"/>
    </location>
</feature>
<dbReference type="Pfam" id="PF02748">
    <property type="entry name" value="PyrI_C"/>
    <property type="match status" value="1"/>
</dbReference>
<sequence length="153" mass="17210">MTHDNKLQVEAINCGTVIDHIPARIGFKLLTLFKLTETDQRVTIGLNLPSNAQGSKDLIKIENVFLTEAQVNQLAIYAPRATVNCIENYEVVRKMVPSLPERIEAVLSCPNSNCISRSEPVHSSFSVRARDGEVLLKCKYCEKEFEHHAVMEQ</sequence>